<sequence length="85" mass="8942">MPGPLFRSMRGTTTGTGATANGLYTIVAQWARVAGIEVERLGVHGLRATAATNALEHDADIEGADVAGVREHQYHPPLRPARPAA</sequence>
<dbReference type="EMBL" id="RBPT01000019">
    <property type="protein sequence ID" value="RMO53496.1"/>
    <property type="molecule type" value="Genomic_DNA"/>
</dbReference>
<dbReference type="GO" id="GO:0006310">
    <property type="term" value="P:DNA recombination"/>
    <property type="evidence" value="ECO:0007669"/>
    <property type="project" value="UniProtKB-KW"/>
</dbReference>
<evidence type="ECO:0000313" key="6">
    <source>
        <dbReference type="Proteomes" id="UP000272471"/>
    </source>
</evidence>
<organism evidence="2 8">
    <name type="scientific">Pseudomonas savastanoi pv. glycinea</name>
    <name type="common">Pseudomonas syringae pv. glycinea</name>
    <dbReference type="NCBI Taxonomy" id="318"/>
    <lineage>
        <taxon>Bacteria</taxon>
        <taxon>Pseudomonadati</taxon>
        <taxon>Pseudomonadota</taxon>
        <taxon>Gammaproteobacteria</taxon>
        <taxon>Pseudomonadales</taxon>
        <taxon>Pseudomonadaceae</taxon>
        <taxon>Pseudomonas</taxon>
    </lineage>
</organism>
<gene>
    <name evidence="5" type="ORF">ALQ11_101212</name>
    <name evidence="4" type="ORF">ALQ41_101299</name>
    <name evidence="3" type="ORF">ALQ42_101195</name>
    <name evidence="2" type="ORF">ALQ73_101030</name>
</gene>
<name>A0A0P9W397_PSESG</name>
<dbReference type="EMBL" id="RBPS01000024">
    <property type="protein sequence ID" value="RMO41245.1"/>
    <property type="molecule type" value="Genomic_DNA"/>
</dbReference>
<dbReference type="SUPFAM" id="SSF56349">
    <property type="entry name" value="DNA breaking-rejoining enzymes"/>
    <property type="match status" value="1"/>
</dbReference>
<keyword evidence="1" id="KW-0233">DNA recombination</keyword>
<dbReference type="InterPro" id="IPR011010">
    <property type="entry name" value="DNA_brk_join_enz"/>
</dbReference>
<evidence type="ECO:0000313" key="5">
    <source>
        <dbReference type="EMBL" id="RMQ08977.1"/>
    </source>
</evidence>
<evidence type="ECO:0000313" key="9">
    <source>
        <dbReference type="Proteomes" id="UP000280599"/>
    </source>
</evidence>
<dbReference type="InterPro" id="IPR013762">
    <property type="entry name" value="Integrase-like_cat_sf"/>
</dbReference>
<dbReference type="EMBL" id="RBON01000209">
    <property type="protein sequence ID" value="RMM66652.1"/>
    <property type="molecule type" value="Genomic_DNA"/>
</dbReference>
<dbReference type="GO" id="GO:0003677">
    <property type="term" value="F:DNA binding"/>
    <property type="evidence" value="ECO:0007669"/>
    <property type="project" value="InterPro"/>
</dbReference>
<dbReference type="AlphaFoldDB" id="A0A0P9W397"/>
<dbReference type="Proteomes" id="UP000280599">
    <property type="component" value="Unassembled WGS sequence"/>
</dbReference>
<evidence type="ECO:0000313" key="2">
    <source>
        <dbReference type="EMBL" id="RMM66652.1"/>
    </source>
</evidence>
<dbReference type="Gene3D" id="1.10.443.10">
    <property type="entry name" value="Intergrase catalytic core"/>
    <property type="match status" value="1"/>
</dbReference>
<dbReference type="EMBL" id="RBQX01000312">
    <property type="protein sequence ID" value="RMQ08977.1"/>
    <property type="molecule type" value="Genomic_DNA"/>
</dbReference>
<dbReference type="GO" id="GO:0015074">
    <property type="term" value="P:DNA integration"/>
    <property type="evidence" value="ECO:0007669"/>
    <property type="project" value="InterPro"/>
</dbReference>
<accession>A0A0P9W397</accession>
<dbReference type="Proteomes" id="UP000272471">
    <property type="component" value="Unassembled WGS sequence"/>
</dbReference>
<dbReference type="Proteomes" id="UP000276829">
    <property type="component" value="Unassembled WGS sequence"/>
</dbReference>
<evidence type="ECO:0000313" key="8">
    <source>
        <dbReference type="Proteomes" id="UP000276829"/>
    </source>
</evidence>
<protein>
    <submittedName>
        <fullName evidence="2">Phage integrase family site specific recombinase</fullName>
    </submittedName>
</protein>
<proteinExistence type="predicted"/>
<evidence type="ECO:0000313" key="7">
    <source>
        <dbReference type="Proteomes" id="UP000273536"/>
    </source>
</evidence>
<reference evidence="6 7" key="1">
    <citation type="submission" date="2018-08" db="EMBL/GenBank/DDBJ databases">
        <title>Recombination of ecologically and evolutionarily significant loci maintains genetic cohesion in the Pseudomonas syringae species complex.</title>
        <authorList>
            <person name="Dillon M."/>
            <person name="Thakur S."/>
            <person name="Almeida R.N.D."/>
            <person name="Weir B.S."/>
            <person name="Guttman D.S."/>
        </authorList>
    </citation>
    <scope>NUCLEOTIDE SEQUENCE [LARGE SCALE GENOMIC DNA]</scope>
    <source>
        <strain evidence="5 6">ICMP 4182</strain>
        <strain evidence="2 8">ICMP 4324</strain>
        <strain evidence="3 7">ICMP 6372</strain>
        <strain evidence="4 9">ICMP 867</strain>
    </source>
</reference>
<evidence type="ECO:0000256" key="1">
    <source>
        <dbReference type="ARBA" id="ARBA00023172"/>
    </source>
</evidence>
<evidence type="ECO:0000313" key="4">
    <source>
        <dbReference type="EMBL" id="RMO53496.1"/>
    </source>
</evidence>
<evidence type="ECO:0000313" key="3">
    <source>
        <dbReference type="EMBL" id="RMO41245.1"/>
    </source>
</evidence>
<comment type="caution">
    <text evidence="2">The sequence shown here is derived from an EMBL/GenBank/DDBJ whole genome shotgun (WGS) entry which is preliminary data.</text>
</comment>
<dbReference type="Proteomes" id="UP000273536">
    <property type="component" value="Unassembled WGS sequence"/>
</dbReference>